<dbReference type="RefSeq" id="XP_068352755.1">
    <property type="nucleotide sequence ID" value="XM_068509337.1"/>
</dbReference>
<name>A0A1J4JKG2_9EUKA</name>
<feature type="compositionally biased region" description="Low complexity" evidence="2">
    <location>
        <begin position="34"/>
        <end position="49"/>
    </location>
</feature>
<keyword evidence="4" id="KW-1185">Reference proteome</keyword>
<feature type="compositionally biased region" description="Polar residues" evidence="2">
    <location>
        <begin position="178"/>
        <end position="190"/>
    </location>
</feature>
<evidence type="ECO:0000256" key="1">
    <source>
        <dbReference type="SAM" id="Coils"/>
    </source>
</evidence>
<feature type="coiled-coil region" evidence="1">
    <location>
        <begin position="637"/>
        <end position="744"/>
    </location>
</feature>
<dbReference type="EMBL" id="MLAK01000995">
    <property type="protein sequence ID" value="OHS99618.1"/>
    <property type="molecule type" value="Genomic_DNA"/>
</dbReference>
<evidence type="ECO:0000313" key="4">
    <source>
        <dbReference type="Proteomes" id="UP000179807"/>
    </source>
</evidence>
<feature type="compositionally biased region" description="Basic and acidic residues" evidence="2">
    <location>
        <begin position="88"/>
        <end position="97"/>
    </location>
</feature>
<organism evidence="3 4">
    <name type="scientific">Tritrichomonas foetus</name>
    <dbReference type="NCBI Taxonomy" id="1144522"/>
    <lineage>
        <taxon>Eukaryota</taxon>
        <taxon>Metamonada</taxon>
        <taxon>Parabasalia</taxon>
        <taxon>Tritrichomonadida</taxon>
        <taxon>Tritrichomonadidae</taxon>
        <taxon>Tritrichomonas</taxon>
    </lineage>
</organism>
<protein>
    <submittedName>
        <fullName evidence="3">Uncharacterized protein</fullName>
    </submittedName>
</protein>
<dbReference type="Proteomes" id="UP000179807">
    <property type="component" value="Unassembled WGS sequence"/>
</dbReference>
<feature type="coiled-coil region" evidence="1">
    <location>
        <begin position="1470"/>
        <end position="1504"/>
    </location>
</feature>
<feature type="compositionally biased region" description="Low complexity" evidence="2">
    <location>
        <begin position="129"/>
        <end position="146"/>
    </location>
</feature>
<evidence type="ECO:0000256" key="2">
    <source>
        <dbReference type="SAM" id="MobiDB-lite"/>
    </source>
</evidence>
<feature type="region of interest" description="Disordered" evidence="2">
    <location>
        <begin position="1104"/>
        <end position="1161"/>
    </location>
</feature>
<feature type="compositionally biased region" description="Polar residues" evidence="2">
    <location>
        <begin position="1108"/>
        <end position="1122"/>
    </location>
</feature>
<feature type="region of interest" description="Disordered" evidence="2">
    <location>
        <begin position="311"/>
        <end position="435"/>
    </location>
</feature>
<evidence type="ECO:0000313" key="3">
    <source>
        <dbReference type="EMBL" id="OHS99618.1"/>
    </source>
</evidence>
<dbReference type="PANTHER" id="PTHR45615">
    <property type="entry name" value="MYOSIN HEAVY CHAIN, NON-MUSCLE"/>
    <property type="match status" value="1"/>
</dbReference>
<feature type="region of interest" description="Disordered" evidence="2">
    <location>
        <begin position="66"/>
        <end position="266"/>
    </location>
</feature>
<feature type="coiled-coil region" evidence="1">
    <location>
        <begin position="779"/>
        <end position="1017"/>
    </location>
</feature>
<keyword evidence="1" id="KW-0175">Coiled coil</keyword>
<proteinExistence type="predicted"/>
<dbReference type="VEuPathDB" id="TrichDB:TRFO_33879"/>
<dbReference type="Gene3D" id="1.10.287.1490">
    <property type="match status" value="2"/>
</dbReference>
<feature type="coiled-coil region" evidence="1">
    <location>
        <begin position="1972"/>
        <end position="2105"/>
    </location>
</feature>
<feature type="compositionally biased region" description="Polar residues" evidence="2">
    <location>
        <begin position="311"/>
        <end position="339"/>
    </location>
</feature>
<feature type="coiled-coil region" evidence="1">
    <location>
        <begin position="443"/>
        <end position="470"/>
    </location>
</feature>
<dbReference type="PANTHER" id="PTHR45615:SF63">
    <property type="entry name" value="CHROMOSOME UNDETERMINED SCAFFOLD_10, WHOLE GENOME SHOTGUN SEQUENCE"/>
    <property type="match status" value="1"/>
</dbReference>
<feature type="region of interest" description="Disordered" evidence="2">
    <location>
        <begin position="1917"/>
        <end position="1950"/>
    </location>
</feature>
<feature type="compositionally biased region" description="Polar residues" evidence="2">
    <location>
        <begin position="225"/>
        <end position="234"/>
    </location>
</feature>
<feature type="compositionally biased region" description="Low complexity" evidence="2">
    <location>
        <begin position="75"/>
        <end position="87"/>
    </location>
</feature>
<feature type="compositionally biased region" description="Polar residues" evidence="2">
    <location>
        <begin position="374"/>
        <end position="384"/>
    </location>
</feature>
<feature type="compositionally biased region" description="Low complexity" evidence="2">
    <location>
        <begin position="1123"/>
        <end position="1142"/>
    </location>
</feature>
<comment type="caution">
    <text evidence="3">The sequence shown here is derived from an EMBL/GenBank/DDBJ whole genome shotgun (WGS) entry which is preliminary data.</text>
</comment>
<feature type="coiled-coil region" evidence="1">
    <location>
        <begin position="501"/>
        <end position="542"/>
    </location>
</feature>
<accession>A0A1J4JKG2</accession>
<feature type="coiled-coil region" evidence="1">
    <location>
        <begin position="1161"/>
        <end position="1441"/>
    </location>
</feature>
<feature type="region of interest" description="Disordered" evidence="2">
    <location>
        <begin position="1786"/>
        <end position="1814"/>
    </location>
</feature>
<reference evidence="3" key="1">
    <citation type="submission" date="2016-10" db="EMBL/GenBank/DDBJ databases">
        <authorList>
            <person name="Benchimol M."/>
            <person name="Almeida L.G."/>
            <person name="Vasconcelos A.T."/>
            <person name="Perreira-Neves A."/>
            <person name="Rosa I.A."/>
            <person name="Tasca T."/>
            <person name="Bogo M.R."/>
            <person name="de Souza W."/>
        </authorList>
    </citation>
    <scope>NUCLEOTIDE SEQUENCE [LARGE SCALE GENOMIC DNA]</scope>
    <source>
        <strain evidence="3">K</strain>
    </source>
</reference>
<feature type="compositionally biased region" description="Basic and acidic residues" evidence="2">
    <location>
        <begin position="1144"/>
        <end position="1155"/>
    </location>
</feature>
<feature type="compositionally biased region" description="Acidic residues" evidence="2">
    <location>
        <begin position="355"/>
        <end position="367"/>
    </location>
</feature>
<dbReference type="GeneID" id="94844041"/>
<feature type="compositionally biased region" description="Polar residues" evidence="2">
    <location>
        <begin position="102"/>
        <end position="111"/>
    </location>
</feature>
<feature type="compositionally biased region" description="Basic and acidic residues" evidence="2">
    <location>
        <begin position="193"/>
        <end position="220"/>
    </location>
</feature>
<feature type="coiled-coil region" evidence="1">
    <location>
        <begin position="1820"/>
        <end position="1913"/>
    </location>
</feature>
<gene>
    <name evidence="3" type="ORF">TRFO_33879</name>
</gene>
<feature type="region of interest" description="Disordered" evidence="2">
    <location>
        <begin position="34"/>
        <end position="53"/>
    </location>
</feature>
<feature type="compositionally biased region" description="Basic and acidic residues" evidence="2">
    <location>
        <begin position="340"/>
        <end position="354"/>
    </location>
</feature>
<feature type="coiled-coil region" evidence="1">
    <location>
        <begin position="1550"/>
        <end position="1662"/>
    </location>
</feature>
<sequence>MSSLEVNLLLIEIHEKKDEILSKLKNESNKFTNLENNYNGTNGNNSPQNIPTKKKIPEKYFINFDDSVNSSNSTKDSFQTSEKSSSSKFDEELEMKLKQFSPLHSSDTPIKSDQMDTDDYLNYQPKFGSSTTFSTSNSKTKDSSNSIENTPPFDEKDKTEQQVARSIYYSPLPVIPSPTKTLTQSPTKPNGKSPEKQIHPNGKSPEKQIHPNGKSPEKQIHPNGKSPQKSPLKTQNEEIPKTPSPKKVEKEENQKTSSTTPSSCDEYKDIIEQLINNESNNSTSATERNFNQILNSGRNTTPSVIMESNQNQLDNTPLSNGSFSLSDNKINPSKTTKSTVHPDTKDTKYDKVNDEIDDTDDENEDTLSEVAPFKQSNDSSSDNSLPGIISPFPFPHEAQTSLIKESTEIDDSPSGDSYSEKMDSLTRPNEDNKKNQIKISSQIAELHETLKHAKEANESMSNALASLKGQMSRSTINSQSSLFVNTPFKPANDSIIRNLPNEEIVSQNKQLKSEIDAKNEQIKKLEQKISELAKTYQETREINNSMSEQLVLLNSSKDTHLNSINTLSVEGKVNFLLQERGKLLAENKKIASEAEKSEAKLKEVIKYSDMLQQQIKKLHLDIKNGNIDSQIINNDLIVKLRKENDELNIENLKTNDENLAMKGKMVTLKNENLEMKMKNDQLSSENQQLQKQVSQLLEEKKIFMIETNTPEERDKILFNYKSRYIKYQDQNQKLEKELGLLKSEVKQIPDLKAQLANKTQYNEKLISTLKIIKEKFETIKGEKVELHKKIREYEDIEKQLNQRTASEISLKNEIKLLQKKNLTLETEKANQIKDSAESQAKNIALFGKYRTMENRLFTLEEENKELIATIEDLRRNVQKLSHANTALSATIGDVNSSDDKLQAAFQKMNELQQKNEELSMSIEFIQNDPDGNRYQEEIKEKRTKIVDLLKLLDEAKDQNSEMENKNIQLTSKISELCDDITDLRNQVADLTDIKAHHDEMIEKNKKLVKELMSLKEIKDNYAVLQYEKTKLMNVISEINEGQTVDKAIESIKKLKNDKSAQEDKVRKLTNEKDKLVTEKEKLLNELDEIKKKNKKIEDEMMKMKKSLKASTSKPNSSSTTQYNSKLDSPSSQKSSKLNSPSKTEASKEERMKSQEILEGNNKTITNENIKLTSKIAELEGKQSILEKENQELKEKILEFESLQNIKNNTDDIEKIVSEKISQYTKKISDLENQCKEYDERFEKFEKQEKNGEKIIEEFESKEKCLKDENRQLKEKVNQLMEEYTESQKTHAKKLQELSSKIEKVKTKNSDYQNSIKAEQGKCKQLQEELEEAVTKAKKVDKLMEKVSRLKDEINKLNEENLNNKVQNTQKSEQEQKNMADKVNKLKNKCSLVVKELKDKIESLESSNSSLDDQLKASAKKIASLSAELNAAQHKSSKVTKELQIERKQHAEIESSFNVMKTSFKVMQKRIDETDKEIVEYKVQLKKFQNDLQKKKENCETSNTELSKTKALNHSLDQRNKELVKENVQNKSDINKLIATLAKNENEIHQSLTYKNQIEEMEVENKKLANENLKVKADNEKLATLSKKLQDYIKESNLTSFIDLKEENSKLQKQIEEINADKYVIQQNMQTKVDEMTEAQIIIDNLKQEVETLRNTANHYKTIYITQIDQLNSQNSALIFEKDDALQKNKREEMRASNAIKDCEILRSENTFLKQKIADDETEKKNLLTKLNEQENECYTKVEILRSEKKQLETSVNKLKRELENQVEEFTNLAKEKKQLESILKKINKEKMRSKSPPKRSPSPQAKDSKKMDGFDFQKENDELKWKFENLLSEYEEVKEKLSKAKSKNEKILKENQQVKEENMTFKSNEQIAEEKIKDMKNQIETKNSELERLRNLQIEIERIKTEINVNETLNNEMLNENPQNNNINNNQTNSNNNENSNNNSNDNRKINSSISSFITAIQIDNTKLRNEINSMKTNELKLTQKIKSLKDKKRILHKEIESLNQKMKSNDQEKDKKIDKLKTKNNRLYDDLEKQLKFAEQAKEKLESDIKSLQNELDIKLSKFETIKNENTKLSTSISALEAHIRSLENDLHSSKMNNHKLSEELLSLKKFKSQQTAIDKSYIAQQNKNLTAVFQTHFRLIIQNINLFVSKQLSQFSSQILGLTTRVTYLQNRLKYHPKYPVRLLQSQISNVSIQKEIYRGLRTLQVTPPPNLSLQNLVNLLVDSIKPIPILRFQRKIGEIVLPPNEEIIPAKTVFQNLANSLNVSVEEENSETAIALLKKANRTIEHNAEKHDDAVHVLNTIRNFMQTANDRECIAMLHKIFKDV</sequence>
<feature type="compositionally biased region" description="Basic and acidic residues" evidence="2">
    <location>
        <begin position="418"/>
        <end position="434"/>
    </location>
</feature>
<feature type="compositionally biased region" description="Basic and acidic residues" evidence="2">
    <location>
        <begin position="235"/>
        <end position="254"/>
    </location>
</feature>